<comment type="similarity">
    <text evidence="2 6">Belongs to the drug/metabolite transporter (DMT) superfamily. Plant drug/metabolite exporter (P-DME) (TC 2.A.7.4) family.</text>
</comment>
<dbReference type="SUPFAM" id="SSF103481">
    <property type="entry name" value="Multidrug resistance efflux transporter EmrE"/>
    <property type="match status" value="1"/>
</dbReference>
<feature type="transmembrane region" description="Helical" evidence="6">
    <location>
        <begin position="212"/>
        <end position="233"/>
    </location>
</feature>
<organism evidence="9 10">
    <name type="scientific">Escallonia herrerae</name>
    <dbReference type="NCBI Taxonomy" id="1293975"/>
    <lineage>
        <taxon>Eukaryota</taxon>
        <taxon>Viridiplantae</taxon>
        <taxon>Streptophyta</taxon>
        <taxon>Embryophyta</taxon>
        <taxon>Tracheophyta</taxon>
        <taxon>Spermatophyta</taxon>
        <taxon>Magnoliopsida</taxon>
        <taxon>eudicotyledons</taxon>
        <taxon>Gunneridae</taxon>
        <taxon>Pentapetalae</taxon>
        <taxon>asterids</taxon>
        <taxon>campanulids</taxon>
        <taxon>Escalloniales</taxon>
        <taxon>Escalloniaceae</taxon>
        <taxon>Escallonia</taxon>
    </lineage>
</organism>
<evidence type="ECO:0000256" key="3">
    <source>
        <dbReference type="ARBA" id="ARBA00022692"/>
    </source>
</evidence>
<protein>
    <recommendedName>
        <fullName evidence="6">WAT1-related protein</fullName>
    </recommendedName>
</protein>
<dbReference type="InterPro" id="IPR037185">
    <property type="entry name" value="EmrE-like"/>
</dbReference>
<dbReference type="InterPro" id="IPR000620">
    <property type="entry name" value="EamA_dom"/>
</dbReference>
<evidence type="ECO:0000313" key="10">
    <source>
        <dbReference type="Proteomes" id="UP001188597"/>
    </source>
</evidence>
<dbReference type="GO" id="GO:0022857">
    <property type="term" value="F:transmembrane transporter activity"/>
    <property type="evidence" value="ECO:0007669"/>
    <property type="project" value="InterPro"/>
</dbReference>
<comment type="subcellular location">
    <subcellularLocation>
        <location evidence="1 6">Membrane</location>
        <topology evidence="1 6">Multi-pass membrane protein</topology>
    </subcellularLocation>
</comment>
<accession>A0AA88XI55</accession>
<keyword evidence="3 6" id="KW-0812">Transmembrane</keyword>
<feature type="compositionally biased region" description="Polar residues" evidence="7">
    <location>
        <begin position="367"/>
        <end position="376"/>
    </location>
</feature>
<evidence type="ECO:0000256" key="6">
    <source>
        <dbReference type="RuleBase" id="RU363077"/>
    </source>
</evidence>
<feature type="transmembrane region" description="Helical" evidence="6">
    <location>
        <begin position="39"/>
        <end position="62"/>
    </location>
</feature>
<dbReference type="Pfam" id="PF00892">
    <property type="entry name" value="EamA"/>
    <property type="match status" value="1"/>
</dbReference>
<dbReference type="PANTHER" id="PTHR31218">
    <property type="entry name" value="WAT1-RELATED PROTEIN"/>
    <property type="match status" value="1"/>
</dbReference>
<dbReference type="InterPro" id="IPR030184">
    <property type="entry name" value="WAT1-related"/>
</dbReference>
<dbReference type="AlphaFoldDB" id="A0AA88XI55"/>
<evidence type="ECO:0000256" key="5">
    <source>
        <dbReference type="ARBA" id="ARBA00023136"/>
    </source>
</evidence>
<comment type="caution">
    <text evidence="9">The sequence shown here is derived from an EMBL/GenBank/DDBJ whole genome shotgun (WGS) entry which is preliminary data.</text>
</comment>
<keyword evidence="10" id="KW-1185">Reference proteome</keyword>
<gene>
    <name evidence="9" type="ORF">RJ639_001093</name>
</gene>
<feature type="domain" description="EamA" evidence="8">
    <location>
        <begin position="13"/>
        <end position="144"/>
    </location>
</feature>
<feature type="transmembrane region" description="Helical" evidence="6">
    <location>
        <begin position="102"/>
        <end position="123"/>
    </location>
</feature>
<evidence type="ECO:0000259" key="8">
    <source>
        <dbReference type="Pfam" id="PF00892"/>
    </source>
</evidence>
<feature type="region of interest" description="Disordered" evidence="7">
    <location>
        <begin position="361"/>
        <end position="385"/>
    </location>
</feature>
<sequence length="385" mass="42732">MGLKKWVQESRMALCMLAVQLIATGLQLLSRIILSEGTFVFALMTYRHVVGVVCVAPFALYLDRGKWRKLSWSAFFWLFMVQLTGISMAMGFFYFGLRDTTATYATNFLNLIPIVTFLFSSILRIEKLGLQTRAGKIKTLGAALCLAGTETISLYKGKTINGIHHTTTHHAIIMKIKPNWTRGTSFLVGSLLSYGMWFILQVKLLKVFPYKYLATMLISIVASIQQVVIGLCIDRTKAAWRLGWNLQLITIVYSGALATGATFCLLSFAVAQRGLTYPSMFNPLSLILVAITEALFLGEDIRVGIGLYSFLWAKNKELKSASDQAKLAAAGEQGKTVPESEAEMQLTAVVVPTASTVYRDDVEGLRNRNQPDSSYLNIDDSQKPF</sequence>
<reference evidence="9" key="1">
    <citation type="submission" date="2022-12" db="EMBL/GenBank/DDBJ databases">
        <title>Draft genome assemblies for two species of Escallonia (Escalloniales).</title>
        <authorList>
            <person name="Chanderbali A."/>
            <person name="Dervinis C."/>
            <person name="Anghel I."/>
            <person name="Soltis D."/>
            <person name="Soltis P."/>
            <person name="Zapata F."/>
        </authorList>
    </citation>
    <scope>NUCLEOTIDE SEQUENCE</scope>
    <source>
        <strain evidence="9">UCBG64.0493</strain>
        <tissue evidence="9">Leaf</tissue>
    </source>
</reference>
<keyword evidence="4 6" id="KW-1133">Transmembrane helix</keyword>
<feature type="transmembrane region" description="Helical" evidence="6">
    <location>
        <begin position="280"/>
        <end position="298"/>
    </location>
</feature>
<evidence type="ECO:0000256" key="1">
    <source>
        <dbReference type="ARBA" id="ARBA00004141"/>
    </source>
</evidence>
<proteinExistence type="inferred from homology"/>
<feature type="transmembrane region" description="Helical" evidence="6">
    <location>
        <begin position="12"/>
        <end position="33"/>
    </location>
</feature>
<feature type="transmembrane region" description="Helical" evidence="6">
    <location>
        <begin position="183"/>
        <end position="200"/>
    </location>
</feature>
<evidence type="ECO:0000313" key="9">
    <source>
        <dbReference type="EMBL" id="KAK3042820.1"/>
    </source>
</evidence>
<dbReference type="EMBL" id="JAVXUP010000015">
    <property type="protein sequence ID" value="KAK3042820.1"/>
    <property type="molecule type" value="Genomic_DNA"/>
</dbReference>
<feature type="transmembrane region" description="Helical" evidence="6">
    <location>
        <begin position="245"/>
        <end position="268"/>
    </location>
</feature>
<evidence type="ECO:0000256" key="4">
    <source>
        <dbReference type="ARBA" id="ARBA00022989"/>
    </source>
</evidence>
<evidence type="ECO:0000256" key="7">
    <source>
        <dbReference type="SAM" id="MobiDB-lite"/>
    </source>
</evidence>
<feature type="transmembrane region" description="Helical" evidence="6">
    <location>
        <begin position="74"/>
        <end position="96"/>
    </location>
</feature>
<name>A0AA88XI55_9ASTE</name>
<keyword evidence="5 6" id="KW-0472">Membrane</keyword>
<evidence type="ECO:0000256" key="2">
    <source>
        <dbReference type="ARBA" id="ARBA00007635"/>
    </source>
</evidence>
<dbReference type="Proteomes" id="UP001188597">
    <property type="component" value="Unassembled WGS sequence"/>
</dbReference>
<dbReference type="GO" id="GO:0016020">
    <property type="term" value="C:membrane"/>
    <property type="evidence" value="ECO:0007669"/>
    <property type="project" value="UniProtKB-SubCell"/>
</dbReference>